<protein>
    <submittedName>
        <fullName evidence="7">E3 SUMO-protein ligase SIZ1</fullName>
    </submittedName>
</protein>
<dbReference type="InterPro" id="IPR013083">
    <property type="entry name" value="Znf_RING/FYVE/PHD"/>
</dbReference>
<dbReference type="STRING" id="906689.A0A2I0WL07"/>
<dbReference type="AlphaFoldDB" id="A0A2I0WL07"/>
<organism evidence="7 8">
    <name type="scientific">Dendrobium catenatum</name>
    <dbReference type="NCBI Taxonomy" id="906689"/>
    <lineage>
        <taxon>Eukaryota</taxon>
        <taxon>Viridiplantae</taxon>
        <taxon>Streptophyta</taxon>
        <taxon>Embryophyta</taxon>
        <taxon>Tracheophyta</taxon>
        <taxon>Spermatophyta</taxon>
        <taxon>Magnoliopsida</taxon>
        <taxon>Liliopsida</taxon>
        <taxon>Asparagales</taxon>
        <taxon>Orchidaceae</taxon>
        <taxon>Epidendroideae</taxon>
        <taxon>Malaxideae</taxon>
        <taxon>Dendrobiinae</taxon>
        <taxon>Dendrobium</taxon>
    </lineage>
</organism>
<sequence length="921" mass="100480">MATSVPYSAVTAMAAANAAAAAAIGSSTSASVPVGPLLLAEQANKLRLMAVYDRLSQCLNGGSRMENSDVIRLCYSFAKAIDCSLTLNDIPGIALRLPPLIKKVYEWRKNANLQSAIMMVLISIKNACKRGWFRTVDAEELICMVDEMCSKFCTELCPNTHVSHALSTISKIMPRFYPHLMLQSLIVSFEAKPGYDVLMSDFHFPKGHHPEQNIMLIVVKTENLETSSCIANPQASFLVNGKGVDKRNNVSPDCGPQLPTDISKMLKYGINVLQTIGYFDGAYLIAIAYMSKMPNCTPELKDYVQPVLAALDSDSEIIEGPSRISLSCPISFKRMKTPVKGHLCKHHQCFDYENFLEMNSRKPKWRCPHCNQPVCMIDLRVDRNMVKILEEVGEDVTEVVIHADGSWNVVAEQGRCSDELYDGTQVHDHADSMECETTKSKISMADLVDLTMEEDDNYDTTQATIRREASLDGCASQSCDHILEIEDRKPLIDFGCIPVPQLLPNPALANQASNPPQVPVFQIGDRVQQAFMPSYATNGSMASVGSPHMGSSQSLPPNVLGNLVHSDAFSPLLDQTPLAVHALPVANNLTERIIGRPPRNADRAPVAVQALPVPQQTHNTSRRLHANLPDNQLASKNLSPRQYQTVNVSNHLENFSGGIGNMDMQQGIRTADTSAMQDHILNEAVLQQGIGLPSPRTLNSRSPFSHRRGPSDVDTFRSSLQPSPFSRNSLQTPPGFRSPQSMSQAMNLPSQSPSLPSAVRQASHNTIGLAASNFGNQRNHLTQASLPPESLRSLSTSTANLMQARDNSRVAGTDRWRSLTTGGMPSPLSRSEGIPELPHEQNWRPTGRMRGSLTGSDYSAVISNYMPPLNQSGTARPSTVPSSSDQVSALIANNLMARGAVNHQTSSSQDNVGSQLGDARI</sequence>
<proteinExistence type="predicted"/>
<dbReference type="InterPro" id="IPR004181">
    <property type="entry name" value="Znf_MIZ"/>
</dbReference>
<feature type="region of interest" description="Disordered" evidence="5">
    <location>
        <begin position="806"/>
        <end position="850"/>
    </location>
</feature>
<dbReference type="Proteomes" id="UP000233837">
    <property type="component" value="Unassembled WGS sequence"/>
</dbReference>
<feature type="compositionally biased region" description="Basic and acidic residues" evidence="5">
    <location>
        <begin position="806"/>
        <end position="817"/>
    </location>
</feature>
<feature type="region of interest" description="Disordered" evidence="5">
    <location>
        <begin position="901"/>
        <end position="921"/>
    </location>
</feature>
<dbReference type="GO" id="GO:0000785">
    <property type="term" value="C:chromatin"/>
    <property type="evidence" value="ECO:0007669"/>
    <property type="project" value="TreeGrafter"/>
</dbReference>
<dbReference type="SUPFAM" id="SSF57850">
    <property type="entry name" value="RING/U-box"/>
    <property type="match status" value="1"/>
</dbReference>
<reference evidence="7 8" key="2">
    <citation type="journal article" date="2017" name="Nature">
        <title>The Apostasia genome and the evolution of orchids.</title>
        <authorList>
            <person name="Zhang G.Q."/>
            <person name="Liu K.W."/>
            <person name="Li Z."/>
            <person name="Lohaus R."/>
            <person name="Hsiao Y.Y."/>
            <person name="Niu S.C."/>
            <person name="Wang J.Y."/>
            <person name="Lin Y.C."/>
            <person name="Xu Q."/>
            <person name="Chen L.J."/>
            <person name="Yoshida K."/>
            <person name="Fujiwara S."/>
            <person name="Wang Z.W."/>
            <person name="Zhang Y.Q."/>
            <person name="Mitsuda N."/>
            <person name="Wang M."/>
            <person name="Liu G.H."/>
            <person name="Pecoraro L."/>
            <person name="Huang H.X."/>
            <person name="Xiao X.J."/>
            <person name="Lin M."/>
            <person name="Wu X.Y."/>
            <person name="Wu W.L."/>
            <person name="Chen Y.Y."/>
            <person name="Chang S.B."/>
            <person name="Sakamoto S."/>
            <person name="Ohme-Takagi M."/>
            <person name="Yagi M."/>
            <person name="Zeng S.J."/>
            <person name="Shen C.Y."/>
            <person name="Yeh C.M."/>
            <person name="Luo Y.B."/>
            <person name="Tsai W.C."/>
            <person name="Van de Peer Y."/>
            <person name="Liu Z.J."/>
        </authorList>
    </citation>
    <scope>NUCLEOTIDE SEQUENCE [LARGE SCALE GENOMIC DNA]</scope>
    <source>
        <tissue evidence="7">The whole plant</tissue>
    </source>
</reference>
<keyword evidence="1" id="KW-0479">Metal-binding</keyword>
<dbReference type="Pfam" id="PF02891">
    <property type="entry name" value="zf-MIZ"/>
    <property type="match status" value="1"/>
</dbReference>
<evidence type="ECO:0000256" key="5">
    <source>
        <dbReference type="SAM" id="MobiDB-lite"/>
    </source>
</evidence>
<dbReference type="PROSITE" id="PS51044">
    <property type="entry name" value="ZF_SP_RING"/>
    <property type="match status" value="1"/>
</dbReference>
<name>A0A2I0WL07_9ASPA</name>
<keyword evidence="8" id="KW-1185">Reference proteome</keyword>
<evidence type="ECO:0000256" key="4">
    <source>
        <dbReference type="PROSITE-ProRule" id="PRU00452"/>
    </source>
</evidence>
<evidence type="ECO:0000256" key="2">
    <source>
        <dbReference type="ARBA" id="ARBA00022771"/>
    </source>
</evidence>
<dbReference type="OrthoDB" id="10263264at2759"/>
<evidence type="ECO:0000313" key="7">
    <source>
        <dbReference type="EMBL" id="PKU76338.1"/>
    </source>
</evidence>
<evidence type="ECO:0000256" key="1">
    <source>
        <dbReference type="ARBA" id="ARBA00022723"/>
    </source>
</evidence>
<reference evidence="7 8" key="1">
    <citation type="journal article" date="2016" name="Sci. Rep.">
        <title>The Dendrobium catenatum Lindl. genome sequence provides insights into polysaccharide synthase, floral development and adaptive evolution.</title>
        <authorList>
            <person name="Zhang G.Q."/>
            <person name="Xu Q."/>
            <person name="Bian C."/>
            <person name="Tsai W.C."/>
            <person name="Yeh C.M."/>
            <person name="Liu K.W."/>
            <person name="Yoshida K."/>
            <person name="Zhang L.S."/>
            <person name="Chang S.B."/>
            <person name="Chen F."/>
            <person name="Shi Y."/>
            <person name="Su Y.Y."/>
            <person name="Zhang Y.Q."/>
            <person name="Chen L.J."/>
            <person name="Yin Y."/>
            <person name="Lin M."/>
            <person name="Huang H."/>
            <person name="Deng H."/>
            <person name="Wang Z.W."/>
            <person name="Zhu S.L."/>
            <person name="Zhao X."/>
            <person name="Deng C."/>
            <person name="Niu S.C."/>
            <person name="Huang J."/>
            <person name="Wang M."/>
            <person name="Liu G.H."/>
            <person name="Yang H.J."/>
            <person name="Xiao X.J."/>
            <person name="Hsiao Y.Y."/>
            <person name="Wu W.L."/>
            <person name="Chen Y.Y."/>
            <person name="Mitsuda N."/>
            <person name="Ohme-Takagi M."/>
            <person name="Luo Y.B."/>
            <person name="Van de Peer Y."/>
            <person name="Liu Z.J."/>
        </authorList>
    </citation>
    <scope>NUCLEOTIDE SEQUENCE [LARGE SCALE GENOMIC DNA]</scope>
    <source>
        <tissue evidence="7">The whole plant</tissue>
    </source>
</reference>
<feature type="region of interest" description="Disordered" evidence="5">
    <location>
        <begin position="691"/>
        <end position="762"/>
    </location>
</feature>
<dbReference type="GO" id="GO:0008270">
    <property type="term" value="F:zinc ion binding"/>
    <property type="evidence" value="ECO:0007669"/>
    <property type="project" value="UniProtKB-KW"/>
</dbReference>
<keyword evidence="2 4" id="KW-0863">Zinc-finger</keyword>
<dbReference type="GO" id="GO:0016925">
    <property type="term" value="P:protein sumoylation"/>
    <property type="evidence" value="ECO:0007669"/>
    <property type="project" value="TreeGrafter"/>
</dbReference>
<keyword evidence="7" id="KW-0436">Ligase</keyword>
<dbReference type="Gene3D" id="3.30.40.10">
    <property type="entry name" value="Zinc/RING finger domain, C3HC4 (zinc finger)"/>
    <property type="match status" value="1"/>
</dbReference>
<evidence type="ECO:0000256" key="3">
    <source>
        <dbReference type="ARBA" id="ARBA00022833"/>
    </source>
</evidence>
<feature type="compositionally biased region" description="Polar residues" evidence="5">
    <location>
        <begin position="716"/>
        <end position="762"/>
    </location>
</feature>
<dbReference type="CDD" id="cd16650">
    <property type="entry name" value="SP-RING_PIAS-like"/>
    <property type="match status" value="1"/>
</dbReference>
<evidence type="ECO:0000313" key="8">
    <source>
        <dbReference type="Proteomes" id="UP000233837"/>
    </source>
</evidence>
<gene>
    <name evidence="7" type="primary">SIZ1</name>
    <name evidence="7" type="ORF">MA16_Dca020161</name>
</gene>
<dbReference type="GO" id="GO:0016874">
    <property type="term" value="F:ligase activity"/>
    <property type="evidence" value="ECO:0007669"/>
    <property type="project" value="UniProtKB-KW"/>
</dbReference>
<dbReference type="EMBL" id="KZ502539">
    <property type="protein sequence ID" value="PKU76338.1"/>
    <property type="molecule type" value="Genomic_DNA"/>
</dbReference>
<accession>A0A2I0WL07</accession>
<feature type="domain" description="SP-RING-type" evidence="6">
    <location>
        <begin position="313"/>
        <end position="394"/>
    </location>
</feature>
<dbReference type="PANTHER" id="PTHR10782:SF4">
    <property type="entry name" value="TONALLI, ISOFORM E"/>
    <property type="match status" value="1"/>
</dbReference>
<dbReference type="PANTHER" id="PTHR10782">
    <property type="entry name" value="ZINC FINGER MIZ DOMAIN-CONTAINING PROTEIN"/>
    <property type="match status" value="1"/>
</dbReference>
<evidence type="ECO:0000259" key="6">
    <source>
        <dbReference type="PROSITE" id="PS51044"/>
    </source>
</evidence>
<keyword evidence="3" id="KW-0862">Zinc</keyword>
<feature type="compositionally biased region" description="Polar residues" evidence="5">
    <location>
        <begin position="902"/>
        <end position="914"/>
    </location>
</feature>
<dbReference type="GO" id="GO:0061665">
    <property type="term" value="F:SUMO ligase activity"/>
    <property type="evidence" value="ECO:0007669"/>
    <property type="project" value="TreeGrafter"/>
</dbReference>